<dbReference type="AlphaFoldDB" id="A0A645EJB4"/>
<sequence length="54" mass="6554">MKFTHIKNIVIFISLKEDIVSMRFPGPLVFYYFERLELCSRVYDLLNNEQVHFV</sequence>
<reference evidence="1" key="1">
    <citation type="submission" date="2019-08" db="EMBL/GenBank/DDBJ databases">
        <authorList>
            <person name="Kucharzyk K."/>
            <person name="Murdoch R.W."/>
            <person name="Higgins S."/>
            <person name="Loffler F."/>
        </authorList>
    </citation>
    <scope>NUCLEOTIDE SEQUENCE</scope>
</reference>
<comment type="caution">
    <text evidence="1">The sequence shown here is derived from an EMBL/GenBank/DDBJ whole genome shotgun (WGS) entry which is preliminary data.</text>
</comment>
<evidence type="ECO:0000313" key="1">
    <source>
        <dbReference type="EMBL" id="MPN02108.1"/>
    </source>
</evidence>
<proteinExistence type="predicted"/>
<gene>
    <name evidence="1" type="ORF">SDC9_149321</name>
</gene>
<accession>A0A645EJB4</accession>
<protein>
    <submittedName>
        <fullName evidence="1">Uncharacterized protein</fullName>
    </submittedName>
</protein>
<name>A0A645EJB4_9ZZZZ</name>
<dbReference type="EMBL" id="VSSQ01048067">
    <property type="protein sequence ID" value="MPN02108.1"/>
    <property type="molecule type" value="Genomic_DNA"/>
</dbReference>
<organism evidence="1">
    <name type="scientific">bioreactor metagenome</name>
    <dbReference type="NCBI Taxonomy" id="1076179"/>
    <lineage>
        <taxon>unclassified sequences</taxon>
        <taxon>metagenomes</taxon>
        <taxon>ecological metagenomes</taxon>
    </lineage>
</organism>